<keyword evidence="9" id="KW-1185">Reference proteome</keyword>
<dbReference type="SUPFAM" id="SSF111369">
    <property type="entry name" value="HlyD-like secretion proteins"/>
    <property type="match status" value="1"/>
</dbReference>
<evidence type="ECO:0000256" key="4">
    <source>
        <dbReference type="ARBA" id="ARBA00023136"/>
    </source>
</evidence>
<sequence>MRAGWLNARWPLLRALGRGAATLAMVALAILLIGALWQRYMLAPWTRDGRVRAEVVDVAPEVAGTIVDIPVHDNQLVRKGDVLFVIDPVRFRIAQAQARAAVAAARDEQALKRSDAQRRQGLAGVVSDAEQERFRSTASVASAQLDAAAAALDLANLNLERSVIRAPVNGYVTNLRLRVGDYATVGQPRVAVIDTDSFWISGYFEETKLARIQEGDPARIKLMGYASPLAGHVETIARGINDRNSAPNAYGLQDVNPVFTWVRLAQRIPVRVRIDAVPAGIVLAAGMTCTVSVGEEAGRPRSLLDRALARLESRI</sequence>
<name>A0A7X0AY88_9PROT</name>
<evidence type="ECO:0000313" key="8">
    <source>
        <dbReference type="EMBL" id="MBB6251516.1"/>
    </source>
</evidence>
<feature type="domain" description="p-hydroxybenzoic acid efflux pump subunit AaeA-like beta-barrel" evidence="7">
    <location>
        <begin position="197"/>
        <end position="293"/>
    </location>
</feature>
<dbReference type="GO" id="GO:0022857">
    <property type="term" value="F:transmembrane transporter activity"/>
    <property type="evidence" value="ECO:0007669"/>
    <property type="project" value="InterPro"/>
</dbReference>
<evidence type="ECO:0000313" key="9">
    <source>
        <dbReference type="Proteomes" id="UP000539175"/>
    </source>
</evidence>
<evidence type="ECO:0000259" key="7">
    <source>
        <dbReference type="Pfam" id="PF25963"/>
    </source>
</evidence>
<evidence type="ECO:0000256" key="2">
    <source>
        <dbReference type="ARBA" id="ARBA00022692"/>
    </source>
</evidence>
<protein>
    <submittedName>
        <fullName evidence="8">Multidrug resistance efflux pump</fullName>
    </submittedName>
</protein>
<accession>A0A7X0AY88</accession>
<dbReference type="PANTHER" id="PTHR30367:SF12">
    <property type="entry name" value="P-HYDROXYBENZOIC ACID EFFLUX PUMP SUBUNIT AAEA"/>
    <property type="match status" value="1"/>
</dbReference>
<dbReference type="GO" id="GO:0016020">
    <property type="term" value="C:membrane"/>
    <property type="evidence" value="ECO:0007669"/>
    <property type="project" value="InterPro"/>
</dbReference>
<gene>
    <name evidence="8" type="ORF">FHS74_002067</name>
</gene>
<dbReference type="NCBIfam" id="TIGR01730">
    <property type="entry name" value="RND_mfp"/>
    <property type="match status" value="1"/>
</dbReference>
<evidence type="ECO:0000256" key="5">
    <source>
        <dbReference type="SAM" id="Phobius"/>
    </source>
</evidence>
<dbReference type="InterPro" id="IPR058625">
    <property type="entry name" value="MdtA-like_BSH"/>
</dbReference>
<dbReference type="Pfam" id="PF25963">
    <property type="entry name" value="Beta-barrel_AAEA"/>
    <property type="match status" value="1"/>
</dbReference>
<dbReference type="InterPro" id="IPR058634">
    <property type="entry name" value="AaeA-lik-b-barrel"/>
</dbReference>
<proteinExistence type="inferred from homology"/>
<dbReference type="AlphaFoldDB" id="A0A7X0AY88"/>
<dbReference type="EMBL" id="JACIIZ010000005">
    <property type="protein sequence ID" value="MBB6251516.1"/>
    <property type="molecule type" value="Genomic_DNA"/>
</dbReference>
<comment type="caution">
    <text evidence="8">The sequence shown here is derived from an EMBL/GenBank/DDBJ whole genome shotgun (WGS) entry which is preliminary data.</text>
</comment>
<dbReference type="InterPro" id="IPR050393">
    <property type="entry name" value="MFP_Efflux_Pump"/>
</dbReference>
<evidence type="ECO:0000259" key="6">
    <source>
        <dbReference type="Pfam" id="PF25917"/>
    </source>
</evidence>
<keyword evidence="3 5" id="KW-1133">Transmembrane helix</keyword>
<dbReference type="Proteomes" id="UP000539175">
    <property type="component" value="Unassembled WGS sequence"/>
</dbReference>
<dbReference type="PANTHER" id="PTHR30367">
    <property type="entry name" value="P-HYDROXYBENZOIC ACID EFFLUX PUMP SUBUNIT AAEA-RELATED"/>
    <property type="match status" value="1"/>
</dbReference>
<reference evidence="8 9" key="1">
    <citation type="submission" date="2020-08" db="EMBL/GenBank/DDBJ databases">
        <title>Genomic Encyclopedia of Type Strains, Phase IV (KMG-IV): sequencing the most valuable type-strain genomes for metagenomic binning, comparative biology and taxonomic classification.</title>
        <authorList>
            <person name="Goeker M."/>
        </authorList>
    </citation>
    <scope>NUCLEOTIDE SEQUENCE [LARGE SCALE GENOMIC DNA]</scope>
    <source>
        <strain evidence="8 9">DSM 22198</strain>
    </source>
</reference>
<feature type="transmembrane region" description="Helical" evidence="5">
    <location>
        <begin position="20"/>
        <end position="37"/>
    </location>
</feature>
<keyword evidence="2 5" id="KW-0812">Transmembrane</keyword>
<dbReference type="Gene3D" id="2.40.50.100">
    <property type="match status" value="1"/>
</dbReference>
<evidence type="ECO:0000256" key="3">
    <source>
        <dbReference type="ARBA" id="ARBA00022989"/>
    </source>
</evidence>
<evidence type="ECO:0000256" key="1">
    <source>
        <dbReference type="ARBA" id="ARBA00009477"/>
    </source>
</evidence>
<dbReference type="Gene3D" id="2.40.30.170">
    <property type="match status" value="1"/>
</dbReference>
<organism evidence="8 9">
    <name type="scientific">Nitrospirillum iridis</name>
    <dbReference type="NCBI Taxonomy" id="765888"/>
    <lineage>
        <taxon>Bacteria</taxon>
        <taxon>Pseudomonadati</taxon>
        <taxon>Pseudomonadota</taxon>
        <taxon>Alphaproteobacteria</taxon>
        <taxon>Rhodospirillales</taxon>
        <taxon>Azospirillaceae</taxon>
        <taxon>Nitrospirillum</taxon>
    </lineage>
</organism>
<dbReference type="RefSeq" id="WP_184800073.1">
    <property type="nucleotide sequence ID" value="NZ_JACIIZ010000005.1"/>
</dbReference>
<dbReference type="InterPro" id="IPR006143">
    <property type="entry name" value="RND_pump_MFP"/>
</dbReference>
<feature type="domain" description="Multidrug resistance protein MdtA-like barrel-sandwich hybrid" evidence="6">
    <location>
        <begin position="54"/>
        <end position="194"/>
    </location>
</feature>
<dbReference type="Pfam" id="PF25917">
    <property type="entry name" value="BSH_RND"/>
    <property type="match status" value="1"/>
</dbReference>
<comment type="similarity">
    <text evidence="1">Belongs to the membrane fusion protein (MFP) (TC 8.A.1) family.</text>
</comment>
<keyword evidence="4 5" id="KW-0472">Membrane</keyword>